<evidence type="ECO:0000313" key="8">
    <source>
        <dbReference type="EMBL" id="KKT90887.1"/>
    </source>
</evidence>
<keyword evidence="2 5" id="KW-0689">Ribosomal protein</keyword>
<dbReference type="Gene3D" id="2.30.30.30">
    <property type="match status" value="1"/>
</dbReference>
<dbReference type="InterPro" id="IPR008991">
    <property type="entry name" value="Translation_prot_SH3-like_sf"/>
</dbReference>
<dbReference type="GO" id="GO:0005840">
    <property type="term" value="C:ribosome"/>
    <property type="evidence" value="ECO:0007669"/>
    <property type="project" value="UniProtKB-KW"/>
</dbReference>
<dbReference type="Proteomes" id="UP000033966">
    <property type="component" value="Unassembled WGS sequence"/>
</dbReference>
<comment type="subunit">
    <text evidence="5">Part of the 50S ribosomal subunit.</text>
</comment>
<evidence type="ECO:0000313" key="9">
    <source>
        <dbReference type="Proteomes" id="UP000033966"/>
    </source>
</evidence>
<dbReference type="Pfam" id="PF17136">
    <property type="entry name" value="ribosomal_L24"/>
    <property type="match status" value="1"/>
</dbReference>
<evidence type="ECO:0000256" key="2">
    <source>
        <dbReference type="ARBA" id="ARBA00022980"/>
    </source>
</evidence>
<dbReference type="PATRIC" id="fig|1618662.3.peg.467"/>
<dbReference type="GO" id="GO:0019843">
    <property type="term" value="F:rRNA binding"/>
    <property type="evidence" value="ECO:0007669"/>
    <property type="project" value="UniProtKB-UniRule"/>
</dbReference>
<keyword evidence="5" id="KW-0699">rRNA-binding</keyword>
<comment type="function">
    <text evidence="5">One of two assembly initiator proteins, it binds directly to the 5'-end of the 23S rRNA, where it nucleates assembly of the 50S subunit.</text>
</comment>
<dbReference type="InterPro" id="IPR005825">
    <property type="entry name" value="Ribosomal_uL24_CS"/>
</dbReference>
<dbReference type="SUPFAM" id="SSF50104">
    <property type="entry name" value="Translation proteins SH3-like domain"/>
    <property type="match status" value="1"/>
</dbReference>
<keyword evidence="3 5" id="KW-0687">Ribonucleoprotein</keyword>
<dbReference type="NCBIfam" id="TIGR01079">
    <property type="entry name" value="rplX_bact"/>
    <property type="match status" value="1"/>
</dbReference>
<comment type="function">
    <text evidence="5">One of the proteins that surrounds the polypeptide exit tunnel on the outside of the subunit.</text>
</comment>
<gene>
    <name evidence="5" type="primary">rplX</name>
    <name evidence="8" type="ORF">UW92_C0023G0012</name>
</gene>
<evidence type="ECO:0000259" key="7">
    <source>
        <dbReference type="SMART" id="SM00739"/>
    </source>
</evidence>
<dbReference type="InterPro" id="IPR041988">
    <property type="entry name" value="Ribosomal_uL24_KOW"/>
</dbReference>
<evidence type="ECO:0000256" key="5">
    <source>
        <dbReference type="HAMAP-Rule" id="MF_01326"/>
    </source>
</evidence>
<evidence type="ECO:0000256" key="4">
    <source>
        <dbReference type="ARBA" id="ARBA00035206"/>
    </source>
</evidence>
<sequence>MKIKKGDKVKIISGKDKGKEGKVIKILQATGRISVEGINVYKKHVRPKRQEEKGEVVSVTRPFSFSNVMLVCPACGKATRGAFSVEDAKKTRICKKCGATI</sequence>
<dbReference type="HAMAP" id="MF_01326_B">
    <property type="entry name" value="Ribosomal_uL24_B"/>
    <property type="match status" value="1"/>
</dbReference>
<protein>
    <recommendedName>
        <fullName evidence="4 5">Large ribosomal subunit protein uL24</fullName>
    </recommendedName>
</protein>
<dbReference type="InterPro" id="IPR005824">
    <property type="entry name" value="KOW"/>
</dbReference>
<comment type="caution">
    <text evidence="8">The sequence shown here is derived from an EMBL/GenBank/DDBJ whole genome shotgun (WGS) entry which is preliminary data.</text>
</comment>
<dbReference type="GO" id="GO:0006412">
    <property type="term" value="P:translation"/>
    <property type="evidence" value="ECO:0007669"/>
    <property type="project" value="UniProtKB-UniRule"/>
</dbReference>
<dbReference type="InterPro" id="IPR057264">
    <property type="entry name" value="Ribosomal_uL24_C"/>
</dbReference>
<dbReference type="InterPro" id="IPR014722">
    <property type="entry name" value="Rib_uL2_dom2"/>
</dbReference>
<proteinExistence type="inferred from homology"/>
<dbReference type="GO" id="GO:0003735">
    <property type="term" value="F:structural constituent of ribosome"/>
    <property type="evidence" value="ECO:0007669"/>
    <property type="project" value="InterPro"/>
</dbReference>
<dbReference type="EMBL" id="LCKF01000023">
    <property type="protein sequence ID" value="KKT90887.1"/>
    <property type="molecule type" value="Genomic_DNA"/>
</dbReference>
<accession>A0A0G1NCN7</accession>
<dbReference type="Pfam" id="PF00467">
    <property type="entry name" value="KOW"/>
    <property type="match status" value="1"/>
</dbReference>
<dbReference type="PANTHER" id="PTHR12903">
    <property type="entry name" value="MITOCHONDRIAL RIBOSOMAL PROTEIN L24"/>
    <property type="match status" value="1"/>
</dbReference>
<dbReference type="PROSITE" id="PS01108">
    <property type="entry name" value="RIBOSOMAL_L24"/>
    <property type="match status" value="1"/>
</dbReference>
<dbReference type="SMART" id="SM00739">
    <property type="entry name" value="KOW"/>
    <property type="match status" value="1"/>
</dbReference>
<reference evidence="8 9" key="1">
    <citation type="journal article" date="2015" name="Nature">
        <title>rRNA introns, odd ribosomes, and small enigmatic genomes across a large radiation of phyla.</title>
        <authorList>
            <person name="Brown C.T."/>
            <person name="Hug L.A."/>
            <person name="Thomas B.C."/>
            <person name="Sharon I."/>
            <person name="Castelle C.J."/>
            <person name="Singh A."/>
            <person name="Wilkins M.J."/>
            <person name="Williams K.H."/>
            <person name="Banfield J.F."/>
        </authorList>
    </citation>
    <scope>NUCLEOTIDE SEQUENCE [LARGE SCALE GENOMIC DNA]</scope>
</reference>
<feature type="domain" description="KOW" evidence="7">
    <location>
        <begin position="2"/>
        <end position="29"/>
    </location>
</feature>
<dbReference type="CDD" id="cd06089">
    <property type="entry name" value="KOW_RPL26"/>
    <property type="match status" value="1"/>
</dbReference>
<evidence type="ECO:0000256" key="3">
    <source>
        <dbReference type="ARBA" id="ARBA00023274"/>
    </source>
</evidence>
<dbReference type="InterPro" id="IPR003256">
    <property type="entry name" value="Ribosomal_uL24"/>
</dbReference>
<evidence type="ECO:0000256" key="6">
    <source>
        <dbReference type="RuleBase" id="RU003477"/>
    </source>
</evidence>
<name>A0A0G1NCN7_9BACT</name>
<keyword evidence="5" id="KW-0694">RNA-binding</keyword>
<organism evidence="8 9">
    <name type="scientific">Candidatus Jorgensenbacteria bacterium GW2011_GWA2_45_13</name>
    <dbReference type="NCBI Taxonomy" id="1618662"/>
    <lineage>
        <taxon>Bacteria</taxon>
        <taxon>Candidatus Joergenseniibacteriota</taxon>
    </lineage>
</organism>
<evidence type="ECO:0000256" key="1">
    <source>
        <dbReference type="ARBA" id="ARBA00010618"/>
    </source>
</evidence>
<comment type="similarity">
    <text evidence="1 5 6">Belongs to the universal ribosomal protein uL24 family.</text>
</comment>
<dbReference type="GO" id="GO:1990904">
    <property type="term" value="C:ribonucleoprotein complex"/>
    <property type="evidence" value="ECO:0007669"/>
    <property type="project" value="UniProtKB-KW"/>
</dbReference>
<dbReference type="AlphaFoldDB" id="A0A0G1NCN7"/>